<reference evidence="1" key="1">
    <citation type="journal article" date="2019" name="Toxins">
        <title>Detection of Abrin-Like and Prepropulchellin-Like Toxin Genes and Transcripts Using Whole Genome Sequencing and Full-Length Transcript Sequencing of Abrus precatorius.</title>
        <authorList>
            <person name="Hovde B.T."/>
            <person name="Daligault H.E."/>
            <person name="Hanschen E.R."/>
            <person name="Kunde Y.A."/>
            <person name="Johnson M.B."/>
            <person name="Starkenburg S.R."/>
            <person name="Johnson S.L."/>
        </authorList>
    </citation>
    <scope>NUCLEOTIDE SEQUENCE [LARGE SCALE GENOMIC DNA]</scope>
</reference>
<dbReference type="KEGG" id="aprc:113862307"/>
<organism evidence="1 2">
    <name type="scientific">Abrus precatorius</name>
    <name type="common">Indian licorice</name>
    <name type="synonym">Glycine abrus</name>
    <dbReference type="NCBI Taxonomy" id="3816"/>
    <lineage>
        <taxon>Eukaryota</taxon>
        <taxon>Viridiplantae</taxon>
        <taxon>Streptophyta</taxon>
        <taxon>Embryophyta</taxon>
        <taxon>Tracheophyta</taxon>
        <taxon>Spermatophyta</taxon>
        <taxon>Magnoliopsida</taxon>
        <taxon>eudicotyledons</taxon>
        <taxon>Gunneridae</taxon>
        <taxon>Pentapetalae</taxon>
        <taxon>rosids</taxon>
        <taxon>fabids</taxon>
        <taxon>Fabales</taxon>
        <taxon>Fabaceae</taxon>
        <taxon>Papilionoideae</taxon>
        <taxon>50 kb inversion clade</taxon>
        <taxon>NPAAA clade</taxon>
        <taxon>indigoferoid/millettioid clade</taxon>
        <taxon>Abreae</taxon>
        <taxon>Abrus</taxon>
    </lineage>
</organism>
<evidence type="ECO:0000313" key="1">
    <source>
        <dbReference type="Proteomes" id="UP000694853"/>
    </source>
</evidence>
<name>A0A8B8L4R3_ABRPR</name>
<gene>
    <name evidence="2" type="primary">LOC113862307</name>
</gene>
<sequence length="448" mass="52029">MSREIEDRVIASDPICDMVNDLFRNHISRDEMQENDDICPQSNQALPDNSAEFLELIRDGQQSLYEGCDKYSKLSFLVKLYHIKCLCKVSDKEMSMILELLADAFEHANIPSSFYEAKKTIAKLGLNYTKIHACLRDCMLYFREDANRDTCKTCKQSRWKSKDKGANTSTTNKRKKVPTKVEIFSLKPRLQRLFMSSKTAEHMRWHGLESTTEGILRHPRDSKAWKKFDLMYTKFVLDSRNVRLGLATDGFNPFGNLSTSYSIWPVMLIPYNLPPWMCMKQSSFILSMIILVVMWTISDFPGLGTLYGWNTYTGLACPTCNFDSVPSRLPHSRKWCFMGHPRFLNEGHKFRLARRRFDGNIENRNPPVAITSASIWQQVQMINVVFGKDLDVEGRAKKMHRVSGTQAEPSQWRKRSIFFELPYWVNNLLRHNLDVMHIEKNVCDNILC</sequence>
<dbReference type="Proteomes" id="UP000694853">
    <property type="component" value="Unplaced"/>
</dbReference>
<dbReference type="AlphaFoldDB" id="A0A8B8L4R3"/>
<dbReference type="PANTHER" id="PTHR10775">
    <property type="entry name" value="OS08G0208400 PROTEIN"/>
    <property type="match status" value="1"/>
</dbReference>
<dbReference type="PANTHER" id="PTHR10775:SF158">
    <property type="entry name" value="TNP2-LIKE TRANSPOSON PROTEIN"/>
    <property type="match status" value="1"/>
</dbReference>
<keyword evidence="1" id="KW-1185">Reference proteome</keyword>
<reference evidence="2" key="2">
    <citation type="submission" date="2025-08" db="UniProtKB">
        <authorList>
            <consortium name="RefSeq"/>
        </authorList>
    </citation>
    <scope>IDENTIFICATION</scope>
    <source>
        <tissue evidence="2">Young leaves</tissue>
    </source>
</reference>
<dbReference type="GeneID" id="113862307"/>
<proteinExistence type="predicted"/>
<evidence type="ECO:0000313" key="2">
    <source>
        <dbReference type="RefSeq" id="XP_027351197.1"/>
    </source>
</evidence>
<dbReference type="RefSeq" id="XP_027351197.1">
    <property type="nucleotide sequence ID" value="XM_027495396.1"/>
</dbReference>
<dbReference type="InterPro" id="IPR004242">
    <property type="entry name" value="Transposase_21"/>
</dbReference>
<dbReference type="Pfam" id="PF02992">
    <property type="entry name" value="Transposase_21"/>
    <property type="match status" value="2"/>
</dbReference>
<protein>
    <submittedName>
        <fullName evidence="2">Uncharacterized protein LOC113862307</fullName>
    </submittedName>
</protein>
<dbReference type="OrthoDB" id="1422751at2759"/>
<accession>A0A8B8L4R3</accession>